<sequence>MAGDRAQAGSEAGLEQSGQGAQPQRKRKPEGNPETGTDNANKAPRVFQDAPTPWPALREQKNALFEKLSLRAYTYASSDVAFKKKLKLRLCNDHEMLLLFAQYIKILSQFELPADITLPVIEKQFFPLVISDFLAEKSHAFEALAIILYTNMDPNFSVSSLNTKVRLAAWHLTKTEGRTSKEDAFLLAYFEGRLSPTKFAWRNNYIETWLENPAAYIARFPHYEHLRTFVNLEWQFSGVADKAIKVLHTRKVPQIEREKCKQAVAMYQTLFNWDEDEDAKEIKAISRVGGIPKEVATTYEVHDGRMYDVSDEDFTLTCRYLDIPGCGADYLAAAVEDIEALASRMSKAKEKYRLPKTISKTKFSSAGMELVAASIHLFPEPAYTVDVECVKPGGPELFPAAAKFIPTIDRLASARFRIKNSVDLV</sequence>
<dbReference type="Proteomes" id="UP000800235">
    <property type="component" value="Unassembled WGS sequence"/>
</dbReference>
<proteinExistence type="predicted"/>
<dbReference type="AlphaFoldDB" id="A0A9P4NRM8"/>
<comment type="caution">
    <text evidence="2">The sequence shown here is derived from an EMBL/GenBank/DDBJ whole genome shotgun (WGS) entry which is preliminary data.</text>
</comment>
<evidence type="ECO:0000313" key="3">
    <source>
        <dbReference type="Proteomes" id="UP000800235"/>
    </source>
</evidence>
<accession>A0A9P4NRM8</accession>
<reference evidence="2" key="1">
    <citation type="journal article" date="2020" name="Stud. Mycol.">
        <title>101 Dothideomycetes genomes: a test case for predicting lifestyles and emergence of pathogens.</title>
        <authorList>
            <person name="Haridas S."/>
            <person name="Albert R."/>
            <person name="Binder M."/>
            <person name="Bloem J."/>
            <person name="Labutti K."/>
            <person name="Salamov A."/>
            <person name="Andreopoulos B."/>
            <person name="Baker S."/>
            <person name="Barry K."/>
            <person name="Bills G."/>
            <person name="Bluhm B."/>
            <person name="Cannon C."/>
            <person name="Castanera R."/>
            <person name="Culley D."/>
            <person name="Daum C."/>
            <person name="Ezra D."/>
            <person name="Gonzalez J."/>
            <person name="Henrissat B."/>
            <person name="Kuo A."/>
            <person name="Liang C."/>
            <person name="Lipzen A."/>
            <person name="Lutzoni F."/>
            <person name="Magnuson J."/>
            <person name="Mondo S."/>
            <person name="Nolan M."/>
            <person name="Ohm R."/>
            <person name="Pangilinan J."/>
            <person name="Park H.-J."/>
            <person name="Ramirez L."/>
            <person name="Alfaro M."/>
            <person name="Sun H."/>
            <person name="Tritt A."/>
            <person name="Yoshinaga Y."/>
            <person name="Zwiers L.-H."/>
            <person name="Turgeon B."/>
            <person name="Goodwin S."/>
            <person name="Spatafora J."/>
            <person name="Crous P."/>
            <person name="Grigoriev I."/>
        </authorList>
    </citation>
    <scope>NUCLEOTIDE SEQUENCE</scope>
    <source>
        <strain evidence="2">CBS 130266</strain>
    </source>
</reference>
<name>A0A9P4NRM8_9PEZI</name>
<dbReference type="EMBL" id="MU007036">
    <property type="protein sequence ID" value="KAF2430870.1"/>
    <property type="molecule type" value="Genomic_DNA"/>
</dbReference>
<evidence type="ECO:0000313" key="2">
    <source>
        <dbReference type="EMBL" id="KAF2430870.1"/>
    </source>
</evidence>
<evidence type="ECO:0000256" key="1">
    <source>
        <dbReference type="SAM" id="MobiDB-lite"/>
    </source>
</evidence>
<organism evidence="2 3">
    <name type="scientific">Tothia fuscella</name>
    <dbReference type="NCBI Taxonomy" id="1048955"/>
    <lineage>
        <taxon>Eukaryota</taxon>
        <taxon>Fungi</taxon>
        <taxon>Dikarya</taxon>
        <taxon>Ascomycota</taxon>
        <taxon>Pezizomycotina</taxon>
        <taxon>Dothideomycetes</taxon>
        <taxon>Pleosporomycetidae</taxon>
        <taxon>Venturiales</taxon>
        <taxon>Cylindrosympodiaceae</taxon>
        <taxon>Tothia</taxon>
    </lineage>
</organism>
<protein>
    <submittedName>
        <fullName evidence="2">Uncharacterized protein</fullName>
    </submittedName>
</protein>
<keyword evidence="3" id="KW-1185">Reference proteome</keyword>
<gene>
    <name evidence="2" type="ORF">EJ08DRAFT_733881</name>
</gene>
<feature type="region of interest" description="Disordered" evidence="1">
    <location>
        <begin position="1"/>
        <end position="52"/>
    </location>
</feature>